<sequence length="181" mass="20976">MDKVIFILFGIFYIIYGLIVISGKKFMVRSKYEAIIQNFFFLAIIISRFIEIDGGIFIISIFILIFALIFLGQRGVYTMYNVNGETFSSILMSILEEKNISYVVNKDELVLKGYNNEVIFYRKPLNSLQINLKEIRHLDFYKELLKELSNQIKEVNLKLFPTAGIVDLLLGIGFLALVQFM</sequence>
<dbReference type="RefSeq" id="WP_203367585.1">
    <property type="nucleotide sequence ID" value="NZ_WSFT01000053.1"/>
</dbReference>
<keyword evidence="1" id="KW-1133">Transmembrane helix</keyword>
<feature type="transmembrane region" description="Helical" evidence="1">
    <location>
        <begin position="56"/>
        <end position="72"/>
    </location>
</feature>
<feature type="transmembrane region" description="Helical" evidence="1">
    <location>
        <begin position="6"/>
        <end position="22"/>
    </location>
</feature>
<comment type="caution">
    <text evidence="2">The sequence shown here is derived from an EMBL/GenBank/DDBJ whole genome shotgun (WGS) entry which is preliminary data.</text>
</comment>
<gene>
    <name evidence="2" type="ORF">GOQ27_14410</name>
</gene>
<evidence type="ECO:0000313" key="2">
    <source>
        <dbReference type="EMBL" id="MBS4539663.1"/>
    </source>
</evidence>
<keyword evidence="1" id="KW-0812">Transmembrane</keyword>
<accession>A0A942Z9T8</accession>
<evidence type="ECO:0000256" key="1">
    <source>
        <dbReference type="SAM" id="Phobius"/>
    </source>
</evidence>
<dbReference type="Proteomes" id="UP000724672">
    <property type="component" value="Unassembled WGS sequence"/>
</dbReference>
<feature type="transmembrane region" description="Helical" evidence="1">
    <location>
        <begin position="159"/>
        <end position="180"/>
    </location>
</feature>
<keyword evidence="3" id="KW-1185">Reference proteome</keyword>
<protein>
    <submittedName>
        <fullName evidence="2">Uncharacterized protein</fullName>
    </submittedName>
</protein>
<dbReference type="EMBL" id="WSFT01000053">
    <property type="protein sequence ID" value="MBS4539663.1"/>
    <property type="molecule type" value="Genomic_DNA"/>
</dbReference>
<name>A0A942Z9T8_9FIRM</name>
<evidence type="ECO:0000313" key="3">
    <source>
        <dbReference type="Proteomes" id="UP000724672"/>
    </source>
</evidence>
<dbReference type="AlphaFoldDB" id="A0A942Z9T8"/>
<feature type="transmembrane region" description="Helical" evidence="1">
    <location>
        <begin position="34"/>
        <end position="50"/>
    </location>
</feature>
<reference evidence="2" key="1">
    <citation type="submission" date="2019-12" db="EMBL/GenBank/DDBJ databases">
        <title>Clostridiaceae gen. nov. sp. nov., isolated from sediment in Xinjiang, China.</title>
        <authorList>
            <person name="Zhang R."/>
        </authorList>
    </citation>
    <scope>NUCLEOTIDE SEQUENCE</scope>
    <source>
        <strain evidence="2">D2Q-11</strain>
    </source>
</reference>
<keyword evidence="1" id="KW-0472">Membrane</keyword>
<proteinExistence type="predicted"/>
<organism evidence="2 3">
    <name type="scientific">Anaeromonas frigoriresistens</name>
    <dbReference type="NCBI Taxonomy" id="2683708"/>
    <lineage>
        <taxon>Bacteria</taxon>
        <taxon>Bacillati</taxon>
        <taxon>Bacillota</taxon>
        <taxon>Tissierellia</taxon>
        <taxon>Tissierellales</taxon>
        <taxon>Thermohalobacteraceae</taxon>
        <taxon>Anaeromonas</taxon>
    </lineage>
</organism>